<dbReference type="SUPFAM" id="SSF56059">
    <property type="entry name" value="Glutathione synthetase ATP-binding domain-like"/>
    <property type="match status" value="2"/>
</dbReference>
<name>A0ABW0YJ03_9BACI</name>
<comment type="caution">
    <text evidence="1">The sequence shown here is derived from an EMBL/GenBank/DDBJ whole genome shotgun (WGS) entry which is preliminary data.</text>
</comment>
<proteinExistence type="predicted"/>
<dbReference type="RefSeq" id="WP_385937441.1">
    <property type="nucleotide sequence ID" value="NZ_JBHSOZ010000002.1"/>
</dbReference>
<evidence type="ECO:0000313" key="2">
    <source>
        <dbReference type="Proteomes" id="UP001596142"/>
    </source>
</evidence>
<evidence type="ECO:0000313" key="1">
    <source>
        <dbReference type="EMBL" id="MFC5711350.1"/>
    </source>
</evidence>
<dbReference type="InterPro" id="IPR013815">
    <property type="entry name" value="ATP_grasp_subdomain_1"/>
</dbReference>
<dbReference type="EMBL" id="JBHSOZ010000002">
    <property type="protein sequence ID" value="MFC5711350.1"/>
    <property type="molecule type" value="Genomic_DNA"/>
</dbReference>
<dbReference type="InterPro" id="IPR026838">
    <property type="entry name" value="YheC/D"/>
</dbReference>
<keyword evidence="2" id="KW-1185">Reference proteome</keyword>
<organism evidence="1 2">
    <name type="scientific">Thalassorhabdus alkalitolerans</name>
    <dbReference type="NCBI Taxonomy" id="2282697"/>
    <lineage>
        <taxon>Bacteria</taxon>
        <taxon>Bacillati</taxon>
        <taxon>Bacillota</taxon>
        <taxon>Bacilli</taxon>
        <taxon>Bacillales</taxon>
        <taxon>Bacillaceae</taxon>
        <taxon>Thalassorhabdus</taxon>
    </lineage>
</organism>
<dbReference type="Proteomes" id="UP001596142">
    <property type="component" value="Unassembled WGS sequence"/>
</dbReference>
<reference evidence="2" key="1">
    <citation type="journal article" date="2019" name="Int. J. Syst. Evol. Microbiol.">
        <title>The Global Catalogue of Microorganisms (GCM) 10K type strain sequencing project: providing services to taxonomists for standard genome sequencing and annotation.</title>
        <authorList>
            <consortium name="The Broad Institute Genomics Platform"/>
            <consortium name="The Broad Institute Genome Sequencing Center for Infectious Disease"/>
            <person name="Wu L."/>
            <person name="Ma J."/>
        </authorList>
    </citation>
    <scope>NUCLEOTIDE SEQUENCE [LARGE SCALE GENOMIC DNA]</scope>
    <source>
        <strain evidence="2">CECT 7184</strain>
    </source>
</reference>
<dbReference type="Pfam" id="PF14398">
    <property type="entry name" value="ATPgrasp_YheCD"/>
    <property type="match status" value="2"/>
</dbReference>
<dbReference type="PANTHER" id="PTHR21621:SF0">
    <property type="entry name" value="BETA-CITRYLGLUTAMATE SYNTHASE B-RELATED"/>
    <property type="match status" value="1"/>
</dbReference>
<protein>
    <submittedName>
        <fullName evidence="1">YheC/YheD family protein</fullName>
    </submittedName>
</protein>
<accession>A0ABW0YJ03</accession>
<sequence>MSRYATKDIEQIIQICNTFIEGLEQLSYLQRCKKVKESVFLCGSLIEGITVISTWINNNKQMSKYVLEINNKIANNIFLLAESLEKGTIYKSLEILQFSLIPQSKKLLLELKGEVIERKNKEIIIGVYLCQNNPLIVMPEARVAALNKEAQLQGSKLIFFSSEDVDFLNEKVEASVYGKPLYQKKVVEFPDVIHNINPTNSLNRSNIEKKLRKIIPFTTFGIGDKLNLPAKFIESKLFAELLVPFKVITNVAITIEFIEKNKKAVIKPLLGRQGQKIYFIEKKAENKYLVRDHKKKVILQAFQLKDFIHYLLSEKGKYMVQRYINSRTKDKSPFDIRAHMQKNGDGEWTLTKIYPRIGSKKSILSNISRGGRTGLLNEFLKKEFGELKSGNLESNLVNLAFDLAWWTDKCYGSAIDELGLDLAIDENNKIWLHEINGGPQSTFHEEERALNTIAYAKYIKENALFLSNQFDKLKGTQIFESELSKLEHAKLNGKAIIGMLISKEVDESSMALKEATAYVANFEGVNFFCFSPEDVDIFNQKIKGHIYESYKWVPYIFNYPDVIIDRYRMRNIQGYDGVYQEFSDIPFTNINKGGSMNKLDFYNLLKKTGEVEDTIIPYKNVTSFNDLKHFTDSYETVILKPLSGSFGSGIYFIEKKNNNYTVRYKDQVTKYSRIEYEKYFSNITSKKNFVVQKFIETRTIDNLPFDIRVHMVKDPEKQEWEILALYPRVGFNHHKISLMKEGGYISEWKGFLGRNFPQTSYEKLTENLKNKAFKIIDTFEKNHTTTVNEVALDLALTRDLSIYLIEANINKPAVANFEFKYAKFLIKLAKHLI</sequence>
<dbReference type="PANTHER" id="PTHR21621">
    <property type="entry name" value="RIBOSOMAL PROTEIN S6 MODIFICATION PROTEIN"/>
    <property type="match status" value="1"/>
</dbReference>
<gene>
    <name evidence="1" type="ORF">ACFPU1_01000</name>
</gene>
<dbReference type="Gene3D" id="3.30.1490.20">
    <property type="entry name" value="ATP-grasp fold, A domain"/>
    <property type="match status" value="2"/>
</dbReference>
<dbReference type="Gene3D" id="3.30.470.20">
    <property type="entry name" value="ATP-grasp fold, B domain"/>
    <property type="match status" value="1"/>
</dbReference>